<evidence type="ECO:0000313" key="3">
    <source>
        <dbReference type="Proteomes" id="UP000026249"/>
    </source>
</evidence>
<dbReference type="EMBL" id="JFKE01000004">
    <property type="protein sequence ID" value="KAJ55654.1"/>
    <property type="molecule type" value="Genomic_DNA"/>
</dbReference>
<keyword evidence="3" id="KW-1185">Reference proteome</keyword>
<evidence type="ECO:0000313" key="2">
    <source>
        <dbReference type="EMBL" id="KAJ55654.1"/>
    </source>
</evidence>
<dbReference type="Proteomes" id="UP000026249">
    <property type="component" value="Unassembled WGS sequence"/>
</dbReference>
<evidence type="ECO:0000259" key="1">
    <source>
        <dbReference type="PROSITE" id="PS51819"/>
    </source>
</evidence>
<dbReference type="InterPro" id="IPR004360">
    <property type="entry name" value="Glyas_Fos-R_dOase_dom"/>
</dbReference>
<dbReference type="STRING" id="1454373.ACMU_13260"/>
<comment type="caution">
    <text evidence="2">The sequence shown here is derived from an EMBL/GenBank/DDBJ whole genome shotgun (WGS) entry which is preliminary data.</text>
</comment>
<dbReference type="PROSITE" id="PS51819">
    <property type="entry name" value="VOC"/>
    <property type="match status" value="1"/>
</dbReference>
<feature type="domain" description="VOC" evidence="1">
    <location>
        <begin position="2"/>
        <end position="112"/>
    </location>
</feature>
<sequence length="126" mass="14359">MDLNQITIEVSDLDQSIEFYRKIGLHLIVRAKDRYARFEMPIGSTTFSLHHAAHPRVGGTVLYFEVADLAARHAELTGNGIVFDTPPTAQNWRWAEARFRDPDGHELCLFNAGPDRRFPPWRLQGG</sequence>
<dbReference type="RefSeq" id="WP_035259532.1">
    <property type="nucleotide sequence ID" value="NZ_JFKE01000004.1"/>
</dbReference>
<gene>
    <name evidence="2" type="ORF">ACMU_13260</name>
</gene>
<dbReference type="InterPro" id="IPR037523">
    <property type="entry name" value="VOC_core"/>
</dbReference>
<accession>A0A037ZJ38</accession>
<protein>
    <recommendedName>
        <fullName evidence="1">VOC domain-containing protein</fullName>
    </recommendedName>
</protein>
<dbReference type="Pfam" id="PF00903">
    <property type="entry name" value="Glyoxalase"/>
    <property type="match status" value="1"/>
</dbReference>
<dbReference type="OrthoDB" id="9812656at2"/>
<dbReference type="AlphaFoldDB" id="A0A037ZJ38"/>
<dbReference type="SUPFAM" id="SSF54593">
    <property type="entry name" value="Glyoxalase/Bleomycin resistance protein/Dihydroxybiphenyl dioxygenase"/>
    <property type="match status" value="1"/>
</dbReference>
<organism evidence="2 3">
    <name type="scientific">Actibacterium mucosum KCTC 23349</name>
    <dbReference type="NCBI Taxonomy" id="1454373"/>
    <lineage>
        <taxon>Bacteria</taxon>
        <taxon>Pseudomonadati</taxon>
        <taxon>Pseudomonadota</taxon>
        <taxon>Alphaproteobacteria</taxon>
        <taxon>Rhodobacterales</taxon>
        <taxon>Roseobacteraceae</taxon>
        <taxon>Actibacterium</taxon>
    </lineage>
</organism>
<proteinExistence type="predicted"/>
<dbReference type="Gene3D" id="3.10.180.10">
    <property type="entry name" value="2,3-Dihydroxybiphenyl 1,2-Dioxygenase, domain 1"/>
    <property type="match status" value="1"/>
</dbReference>
<reference evidence="2 3" key="1">
    <citation type="submission" date="2014-03" db="EMBL/GenBank/DDBJ databases">
        <title>Draft Genome Sequence of Actibacterium mucosum KCTC 23349, a Marine Alphaproteobacterium with Complex Ionic Requirements Isolated from Mediterranean Seawater at Malvarrosa Beach, Valencia, Spain.</title>
        <authorList>
            <person name="Arahal D.R."/>
            <person name="Shao Z."/>
            <person name="Lai Q."/>
            <person name="Pujalte M.J."/>
        </authorList>
    </citation>
    <scope>NUCLEOTIDE SEQUENCE [LARGE SCALE GENOMIC DNA]</scope>
    <source>
        <strain evidence="2 3">KCTC 23349</strain>
    </source>
</reference>
<name>A0A037ZJ38_9RHOB</name>
<dbReference type="InterPro" id="IPR029068">
    <property type="entry name" value="Glyas_Bleomycin-R_OHBP_Dase"/>
</dbReference>